<protein>
    <submittedName>
        <fullName evidence="1">Uncharacterized protein</fullName>
    </submittedName>
</protein>
<proteinExistence type="predicted"/>
<dbReference type="EMBL" id="PKOZ01000001">
    <property type="protein sequence ID" value="PQD97030.1"/>
    <property type="molecule type" value="Genomic_DNA"/>
</dbReference>
<reference evidence="1 2" key="1">
    <citation type="submission" date="2017-12" db="EMBL/GenBank/DDBJ databases">
        <title>Taxonomic description and draft genome of Pradoshia cofamensis Gen. nov., sp. nov., a thermotolerant bacillale isolated from anterior gut of earthworm Eisenia fetida.</title>
        <authorList>
            <person name="Saha T."/>
            <person name="Chakraborty R."/>
        </authorList>
    </citation>
    <scope>NUCLEOTIDE SEQUENCE [LARGE SCALE GENOMIC DNA]</scope>
    <source>
        <strain evidence="1 2">EAG3</strain>
    </source>
</reference>
<organism evidence="1 2">
    <name type="scientific">Pradoshia eiseniae</name>
    <dbReference type="NCBI Taxonomy" id="2064768"/>
    <lineage>
        <taxon>Bacteria</taxon>
        <taxon>Bacillati</taxon>
        <taxon>Bacillota</taxon>
        <taxon>Bacilli</taxon>
        <taxon>Bacillales</taxon>
        <taxon>Bacillaceae</taxon>
        <taxon>Pradoshia</taxon>
    </lineage>
</organism>
<evidence type="ECO:0000313" key="2">
    <source>
        <dbReference type="Proteomes" id="UP000239663"/>
    </source>
</evidence>
<comment type="caution">
    <text evidence="1">The sequence shown here is derived from an EMBL/GenBank/DDBJ whole genome shotgun (WGS) entry which is preliminary data.</text>
</comment>
<dbReference type="AlphaFoldDB" id="A0A2S7N4Z8"/>
<accession>A0A2S7N4Z8</accession>
<name>A0A2S7N4Z8_9BACI</name>
<sequence length="76" mass="8662">MKTRIFNDLWDICERAIEEQMNPIKTTVIWTASISLFSLSKASYFPASFVLGLAGGMSLHLSQHQQAEKIKIQIDY</sequence>
<keyword evidence="2" id="KW-1185">Reference proteome</keyword>
<gene>
    <name evidence="1" type="ORF">CYL18_03915</name>
</gene>
<dbReference type="Proteomes" id="UP000239663">
    <property type="component" value="Unassembled WGS sequence"/>
</dbReference>
<evidence type="ECO:0000313" key="1">
    <source>
        <dbReference type="EMBL" id="PQD97030.1"/>
    </source>
</evidence>